<evidence type="ECO:0000313" key="1">
    <source>
        <dbReference type="EMBL" id="SJZ31914.1"/>
    </source>
</evidence>
<dbReference type="STRING" id="413434.SAMN04488132_1016"/>
<organism evidence="1 2">
    <name type="scientific">Sediminibacterium ginsengisoli</name>
    <dbReference type="NCBI Taxonomy" id="413434"/>
    <lineage>
        <taxon>Bacteria</taxon>
        <taxon>Pseudomonadati</taxon>
        <taxon>Bacteroidota</taxon>
        <taxon>Chitinophagia</taxon>
        <taxon>Chitinophagales</taxon>
        <taxon>Chitinophagaceae</taxon>
        <taxon>Sediminibacterium</taxon>
    </lineage>
</organism>
<dbReference type="Proteomes" id="UP000190888">
    <property type="component" value="Unassembled WGS sequence"/>
</dbReference>
<dbReference type="AlphaFoldDB" id="A0A1T4JP35"/>
<dbReference type="EMBL" id="FUWH01000001">
    <property type="protein sequence ID" value="SJZ31914.1"/>
    <property type="molecule type" value="Genomic_DNA"/>
</dbReference>
<reference evidence="1 2" key="1">
    <citation type="submission" date="2017-02" db="EMBL/GenBank/DDBJ databases">
        <authorList>
            <person name="Peterson S.W."/>
        </authorList>
    </citation>
    <scope>NUCLEOTIDE SEQUENCE [LARGE SCALE GENOMIC DNA]</scope>
    <source>
        <strain evidence="1 2">DSM 22335</strain>
    </source>
</reference>
<accession>A0A1T4JP35</accession>
<proteinExistence type="predicted"/>
<evidence type="ECO:0000313" key="2">
    <source>
        <dbReference type="Proteomes" id="UP000190888"/>
    </source>
</evidence>
<gene>
    <name evidence="1" type="ORF">SAMN04488132_1016</name>
</gene>
<protein>
    <submittedName>
        <fullName evidence="1">Uncharacterized protein</fullName>
    </submittedName>
</protein>
<keyword evidence="2" id="KW-1185">Reference proteome</keyword>
<name>A0A1T4JP35_9BACT</name>
<sequence>MLPAAYLLFIDSTEHLTIDHSLIILNNAGFCSPMFGRSAGSKIQELRIVQKPKKELHDLIEAFKQLPDHIHTTIIPLSNPLNDDETKAVRKLFSQAGLDTSDVADEQIRYYISSLMEGAYRYYIDFDHSKTYAPIAIKPITSHPQYNPTWQDHKIDLAAIPDSKEYTAADFTIKELRFT</sequence>